<dbReference type="Pfam" id="PF00557">
    <property type="entry name" value="Peptidase_M24"/>
    <property type="match status" value="1"/>
</dbReference>
<dbReference type="SUPFAM" id="SSF53092">
    <property type="entry name" value="Creatinase/prolidase N-terminal domain"/>
    <property type="match status" value="1"/>
</dbReference>
<evidence type="ECO:0000256" key="4">
    <source>
        <dbReference type="ARBA" id="ARBA00008766"/>
    </source>
</evidence>
<comment type="function">
    <text evidence="3">Catalyzes the removal of a penultimate prolyl residue from the N-termini of peptides.</text>
</comment>
<evidence type="ECO:0000313" key="13">
    <source>
        <dbReference type="EMBL" id="KKA29221.1"/>
    </source>
</evidence>
<dbReference type="InterPro" id="IPR000994">
    <property type="entry name" value="Pept_M24"/>
</dbReference>
<evidence type="ECO:0000313" key="14">
    <source>
        <dbReference type="Proteomes" id="UP000033483"/>
    </source>
</evidence>
<name>A0A0F4ZGI6_9PEZI</name>
<dbReference type="GO" id="GO:0005634">
    <property type="term" value="C:nucleus"/>
    <property type="evidence" value="ECO:0007669"/>
    <property type="project" value="EnsemblFungi"/>
</dbReference>
<reference evidence="13 14" key="1">
    <citation type="submission" date="2015-03" db="EMBL/GenBank/DDBJ databases">
        <authorList>
            <person name="Radwan O."/>
            <person name="Al-Naeli F.A."/>
            <person name="Rendon G.A."/>
            <person name="Fields C."/>
        </authorList>
    </citation>
    <scope>NUCLEOTIDE SEQUENCE [LARGE SCALE GENOMIC DNA]</scope>
    <source>
        <strain evidence="13">CR-DP1</strain>
    </source>
</reference>
<evidence type="ECO:0000256" key="5">
    <source>
        <dbReference type="ARBA" id="ARBA00012574"/>
    </source>
</evidence>
<organism evidence="13 14">
    <name type="scientific">Thielaviopsis punctulata</name>
    <dbReference type="NCBI Taxonomy" id="72032"/>
    <lineage>
        <taxon>Eukaryota</taxon>
        <taxon>Fungi</taxon>
        <taxon>Dikarya</taxon>
        <taxon>Ascomycota</taxon>
        <taxon>Pezizomycotina</taxon>
        <taxon>Sordariomycetes</taxon>
        <taxon>Hypocreomycetidae</taxon>
        <taxon>Microascales</taxon>
        <taxon>Ceratocystidaceae</taxon>
        <taxon>Thielaviopsis</taxon>
    </lineage>
</organism>
<comment type="cofactor">
    <cofactor evidence="2">
        <name>Mn(2+)</name>
        <dbReference type="ChEBI" id="CHEBI:29035"/>
    </cofactor>
</comment>
<dbReference type="PANTHER" id="PTHR43226">
    <property type="entry name" value="XAA-PRO AMINOPEPTIDASE 3"/>
    <property type="match status" value="1"/>
</dbReference>
<evidence type="ECO:0000256" key="3">
    <source>
        <dbReference type="ARBA" id="ARBA00002443"/>
    </source>
</evidence>
<keyword evidence="6" id="KW-0031">Aminopeptidase</keyword>
<dbReference type="GO" id="GO:0030145">
    <property type="term" value="F:manganese ion binding"/>
    <property type="evidence" value="ECO:0007669"/>
    <property type="project" value="InterPro"/>
</dbReference>
<accession>A0A0F4ZGI6</accession>
<dbReference type="SMART" id="SM01011">
    <property type="entry name" value="AMP_N"/>
    <property type="match status" value="1"/>
</dbReference>
<comment type="catalytic activity">
    <reaction evidence="1">
        <text>Release of any N-terminal amino acid, including proline, that is linked to proline, even from a dipeptide or tripeptide.</text>
        <dbReference type="EC" id="3.4.11.9"/>
    </reaction>
</comment>
<keyword evidence="7" id="KW-0479">Metal-binding</keyword>
<evidence type="ECO:0000256" key="2">
    <source>
        <dbReference type="ARBA" id="ARBA00001936"/>
    </source>
</evidence>
<keyword evidence="10" id="KW-0464">Manganese</keyword>
<evidence type="ECO:0000256" key="1">
    <source>
        <dbReference type="ARBA" id="ARBA00001424"/>
    </source>
</evidence>
<dbReference type="PANTHER" id="PTHR43226:SF4">
    <property type="entry name" value="XAA-PRO AMINOPEPTIDASE 3"/>
    <property type="match status" value="1"/>
</dbReference>
<comment type="similarity">
    <text evidence="4">Belongs to the peptidase M24B family.</text>
</comment>
<keyword evidence="6" id="KW-0645">Protease</keyword>
<keyword evidence="9" id="KW-0482">Metalloprotease</keyword>
<proteinExistence type="inferred from homology"/>
<dbReference type="GO" id="GO:0005739">
    <property type="term" value="C:mitochondrion"/>
    <property type="evidence" value="ECO:0007669"/>
    <property type="project" value="EnsemblFungi"/>
</dbReference>
<dbReference type="InterPro" id="IPR007865">
    <property type="entry name" value="Aminopep_P_N"/>
</dbReference>
<dbReference type="EC" id="3.4.11.9" evidence="5"/>
<evidence type="ECO:0000259" key="12">
    <source>
        <dbReference type="SMART" id="SM01011"/>
    </source>
</evidence>
<evidence type="ECO:0000256" key="10">
    <source>
        <dbReference type="ARBA" id="ARBA00023211"/>
    </source>
</evidence>
<dbReference type="Proteomes" id="UP000033483">
    <property type="component" value="Unassembled WGS sequence"/>
</dbReference>
<evidence type="ECO:0000256" key="8">
    <source>
        <dbReference type="ARBA" id="ARBA00022801"/>
    </source>
</evidence>
<evidence type="ECO:0000256" key="6">
    <source>
        <dbReference type="ARBA" id="ARBA00022438"/>
    </source>
</evidence>
<dbReference type="EMBL" id="LAEV01000932">
    <property type="protein sequence ID" value="KKA29221.1"/>
    <property type="molecule type" value="Genomic_DNA"/>
</dbReference>
<dbReference type="InterPro" id="IPR036005">
    <property type="entry name" value="Creatinase/aminopeptidase-like"/>
</dbReference>
<dbReference type="InterPro" id="IPR029149">
    <property type="entry name" value="Creatin/AminoP/Spt16_N"/>
</dbReference>
<comment type="caution">
    <text evidence="13">The sequence shown here is derived from an EMBL/GenBank/DDBJ whole genome shotgun (WGS) entry which is preliminary data.</text>
</comment>
<evidence type="ECO:0000256" key="9">
    <source>
        <dbReference type="ARBA" id="ARBA00023049"/>
    </source>
</evidence>
<evidence type="ECO:0000256" key="7">
    <source>
        <dbReference type="ARBA" id="ARBA00022723"/>
    </source>
</evidence>
<dbReference type="SUPFAM" id="SSF55920">
    <property type="entry name" value="Creatinase/aminopeptidase"/>
    <property type="match status" value="1"/>
</dbReference>
<evidence type="ECO:0000256" key="11">
    <source>
        <dbReference type="ARBA" id="ARBA00030849"/>
    </source>
</evidence>
<dbReference type="Pfam" id="PF05195">
    <property type="entry name" value="AMP_N"/>
    <property type="match status" value="1"/>
</dbReference>
<protein>
    <recommendedName>
        <fullName evidence="5">Xaa-Pro aminopeptidase</fullName>
        <ecNumber evidence="5">3.4.11.9</ecNumber>
    </recommendedName>
    <alternativeName>
        <fullName evidence="11">Aminoacylproline aminopeptidase</fullName>
    </alternativeName>
</protein>
<dbReference type="Gene3D" id="3.90.230.10">
    <property type="entry name" value="Creatinase/methionine aminopeptidase superfamily"/>
    <property type="match status" value="1"/>
</dbReference>
<keyword evidence="8" id="KW-0378">Hydrolase</keyword>
<dbReference type="InterPro" id="IPR052433">
    <property type="entry name" value="X-Pro_dipept-like"/>
</dbReference>
<dbReference type="AlphaFoldDB" id="A0A0F4ZGI6"/>
<dbReference type="OrthoDB" id="4215474at2759"/>
<dbReference type="Gene3D" id="3.40.350.10">
    <property type="entry name" value="Creatinase/prolidase N-terminal domain"/>
    <property type="match status" value="1"/>
</dbReference>
<feature type="domain" description="Aminopeptidase P N-terminal" evidence="12">
    <location>
        <begin position="82"/>
        <end position="219"/>
    </location>
</feature>
<keyword evidence="14" id="KW-1185">Reference proteome</keyword>
<dbReference type="GO" id="GO:0016485">
    <property type="term" value="P:protein processing"/>
    <property type="evidence" value="ECO:0007669"/>
    <property type="project" value="EnsemblFungi"/>
</dbReference>
<dbReference type="GO" id="GO:0070006">
    <property type="term" value="F:metalloaminopeptidase activity"/>
    <property type="evidence" value="ECO:0007669"/>
    <property type="project" value="InterPro"/>
</dbReference>
<gene>
    <name evidence="13" type="ORF">TD95_000943</name>
</gene>
<dbReference type="GO" id="GO:0050821">
    <property type="term" value="P:protein stabilization"/>
    <property type="evidence" value="ECO:0007669"/>
    <property type="project" value="EnsemblFungi"/>
</dbReference>
<sequence>MSLKTRSSKLLASRVLASSGSGIRCRARPAAAWLFQSRGLASGASTGSRPAVEEWPAGGLYGQPVFKTHGHMVGENELTPGISAAEYKSRRANLMKQLPIGSVVILAASDVKYRSGAVFHAFRQDSNFLYLTGFSEPESLCVLERTGLGLNDFSYKLFVQAKNRHDEQWMGPRTGLEGAVEVFQADQAFDIAMAGPIVKSIVGSATTVYSDLEERASPSPSYRRIYDAVKGPNAKHGLSIRPARHLLNQLRVVKSPAEIANMAQAGSISGKVLNQAMSTYWKSERELHAYLDYTFVMSGLDGPAYIPVVAGGSRGSIIHYVQNNQLLTNSDLVLVDAGGEYGTYITDITRTWANAGVFTKPEYELYRAVLNVQERCISLCRENASLSLDEIHAVAVESFKEELSPLGFSTSTADIEALFPHHVGHYIGLDVHDCPGHSRGIKLKEGFCVTMEPGIYVPDERKWPGSYRGIGIRIEDSIAVGKTEPYVLTSSAIKDPEAIEALRTNKSA</sequence>